<reference evidence="2" key="2">
    <citation type="submission" date="2017-10" db="EMBL/GenBank/DDBJ databases">
        <title>Ladona fulva Genome sequencing and assembly.</title>
        <authorList>
            <person name="Murali S."/>
            <person name="Richards S."/>
            <person name="Bandaranaike D."/>
            <person name="Bellair M."/>
            <person name="Blankenburg K."/>
            <person name="Chao H."/>
            <person name="Dinh H."/>
            <person name="Doddapaneni H."/>
            <person name="Dugan-Rocha S."/>
            <person name="Elkadiri S."/>
            <person name="Gnanaolivu R."/>
            <person name="Hernandez B."/>
            <person name="Skinner E."/>
            <person name="Javaid M."/>
            <person name="Lee S."/>
            <person name="Li M."/>
            <person name="Ming W."/>
            <person name="Munidasa M."/>
            <person name="Muniz J."/>
            <person name="Nguyen L."/>
            <person name="Hughes D."/>
            <person name="Osuji N."/>
            <person name="Pu L.-L."/>
            <person name="Puazo M."/>
            <person name="Qu C."/>
            <person name="Quiroz J."/>
            <person name="Raj R."/>
            <person name="Weissenberger G."/>
            <person name="Xin Y."/>
            <person name="Zou X."/>
            <person name="Han Y."/>
            <person name="Worley K."/>
            <person name="Muzny D."/>
            <person name="Gibbs R."/>
        </authorList>
    </citation>
    <scope>NUCLEOTIDE SEQUENCE</scope>
    <source>
        <strain evidence="2">Sampled in the wild</strain>
    </source>
</reference>
<evidence type="ECO:0000313" key="2">
    <source>
        <dbReference type="EMBL" id="KAG8222381.1"/>
    </source>
</evidence>
<name>A0A8K0NUG7_LADFU</name>
<dbReference type="AlphaFoldDB" id="A0A8K0NUG7"/>
<comment type="caution">
    <text evidence="2">The sequence shown here is derived from an EMBL/GenBank/DDBJ whole genome shotgun (WGS) entry which is preliminary data.</text>
</comment>
<evidence type="ECO:0000256" key="1">
    <source>
        <dbReference type="SAM" id="SignalP"/>
    </source>
</evidence>
<reference evidence="2" key="1">
    <citation type="submission" date="2013-04" db="EMBL/GenBank/DDBJ databases">
        <authorList>
            <person name="Qu J."/>
            <person name="Murali S.C."/>
            <person name="Bandaranaike D."/>
            <person name="Bellair M."/>
            <person name="Blankenburg K."/>
            <person name="Chao H."/>
            <person name="Dinh H."/>
            <person name="Doddapaneni H."/>
            <person name="Downs B."/>
            <person name="Dugan-Rocha S."/>
            <person name="Elkadiri S."/>
            <person name="Gnanaolivu R.D."/>
            <person name="Hernandez B."/>
            <person name="Javaid M."/>
            <person name="Jayaseelan J.C."/>
            <person name="Lee S."/>
            <person name="Li M."/>
            <person name="Ming W."/>
            <person name="Munidasa M."/>
            <person name="Muniz J."/>
            <person name="Nguyen L."/>
            <person name="Ongeri F."/>
            <person name="Osuji N."/>
            <person name="Pu L.-L."/>
            <person name="Puazo M."/>
            <person name="Qu C."/>
            <person name="Quiroz J."/>
            <person name="Raj R."/>
            <person name="Weissenberger G."/>
            <person name="Xin Y."/>
            <person name="Zou X."/>
            <person name="Han Y."/>
            <person name="Richards S."/>
            <person name="Worley K."/>
            <person name="Muzny D."/>
            <person name="Gibbs R."/>
        </authorList>
    </citation>
    <scope>NUCLEOTIDE SEQUENCE</scope>
    <source>
        <strain evidence="2">Sampled in the wild</strain>
    </source>
</reference>
<proteinExistence type="predicted"/>
<gene>
    <name evidence="2" type="ORF">J437_LFUL003001</name>
</gene>
<keyword evidence="3" id="KW-1185">Reference proteome</keyword>
<feature type="chain" id="PRO_5035470951" evidence="1">
    <location>
        <begin position="31"/>
        <end position="155"/>
    </location>
</feature>
<feature type="signal peptide" evidence="1">
    <location>
        <begin position="1"/>
        <end position="30"/>
    </location>
</feature>
<dbReference type="EMBL" id="KZ308132">
    <property type="protein sequence ID" value="KAG8222381.1"/>
    <property type="molecule type" value="Genomic_DNA"/>
</dbReference>
<keyword evidence="1" id="KW-0732">Signal</keyword>
<dbReference type="OrthoDB" id="6514900at2759"/>
<evidence type="ECO:0000313" key="3">
    <source>
        <dbReference type="Proteomes" id="UP000792457"/>
    </source>
</evidence>
<dbReference type="Proteomes" id="UP000792457">
    <property type="component" value="Unassembled WGS sequence"/>
</dbReference>
<sequence>MGDKHHGATSSMGRIILIVLLLFLASEGGARPADRRKRVSDQRLAELETLLALSKTRGKLVTVPVGFGRIDPQRLGRRKRTLIGENDRDEEECFCCTWFRQHQDNLQQPPAGCDHSHYLFHRTRGLKNGSSNLVHFALDKEALQTPNEVDYINVL</sequence>
<organism evidence="2 3">
    <name type="scientific">Ladona fulva</name>
    <name type="common">Scarce chaser dragonfly</name>
    <name type="synonym">Libellula fulva</name>
    <dbReference type="NCBI Taxonomy" id="123851"/>
    <lineage>
        <taxon>Eukaryota</taxon>
        <taxon>Metazoa</taxon>
        <taxon>Ecdysozoa</taxon>
        <taxon>Arthropoda</taxon>
        <taxon>Hexapoda</taxon>
        <taxon>Insecta</taxon>
        <taxon>Pterygota</taxon>
        <taxon>Palaeoptera</taxon>
        <taxon>Odonata</taxon>
        <taxon>Epiprocta</taxon>
        <taxon>Anisoptera</taxon>
        <taxon>Libelluloidea</taxon>
        <taxon>Libellulidae</taxon>
        <taxon>Ladona</taxon>
    </lineage>
</organism>
<accession>A0A8K0NUG7</accession>
<protein>
    <submittedName>
        <fullName evidence="2">Uncharacterized protein</fullName>
    </submittedName>
</protein>